<dbReference type="AlphaFoldDB" id="A0A1Y5SKG0"/>
<evidence type="ECO:0000256" key="1">
    <source>
        <dbReference type="ARBA" id="ARBA00001947"/>
    </source>
</evidence>
<dbReference type="SUPFAM" id="SSF51556">
    <property type="entry name" value="Metallo-dependent hydrolases"/>
    <property type="match status" value="1"/>
</dbReference>
<evidence type="ECO:0000256" key="3">
    <source>
        <dbReference type="ARBA" id="ARBA00022723"/>
    </source>
</evidence>
<reference evidence="7 8" key="1">
    <citation type="submission" date="2017-03" db="EMBL/GenBank/DDBJ databases">
        <authorList>
            <person name="Afonso C.L."/>
            <person name="Miller P.J."/>
            <person name="Scott M.A."/>
            <person name="Spackman E."/>
            <person name="Goraichik I."/>
            <person name="Dimitrov K.M."/>
            <person name="Suarez D.L."/>
            <person name="Swayne D.E."/>
        </authorList>
    </citation>
    <scope>NUCLEOTIDE SEQUENCE [LARGE SCALE GENOMIC DNA]</scope>
    <source>
        <strain evidence="7 8">CECT 8397</strain>
    </source>
</reference>
<dbReference type="RefSeq" id="WP_085864580.1">
    <property type="nucleotide sequence ID" value="NZ_FWFT01000003.1"/>
</dbReference>
<feature type="domain" description="Adenosine deaminase" evidence="6">
    <location>
        <begin position="7"/>
        <end position="325"/>
    </location>
</feature>
<dbReference type="Proteomes" id="UP000193623">
    <property type="component" value="Unassembled WGS sequence"/>
</dbReference>
<evidence type="ECO:0000256" key="5">
    <source>
        <dbReference type="ARBA" id="ARBA00022833"/>
    </source>
</evidence>
<keyword evidence="3" id="KW-0479">Metal-binding</keyword>
<keyword evidence="8" id="KW-1185">Reference proteome</keyword>
<accession>A0A1Y5SKG0</accession>
<evidence type="ECO:0000313" key="7">
    <source>
        <dbReference type="EMBL" id="SLN42696.1"/>
    </source>
</evidence>
<comment type="similarity">
    <text evidence="2">Belongs to the metallo-dependent hydrolases superfamily. Adenosine and AMP deaminases family.</text>
</comment>
<keyword evidence="4 7" id="KW-0378">Hydrolase</keyword>
<evidence type="ECO:0000313" key="8">
    <source>
        <dbReference type="Proteomes" id="UP000193623"/>
    </source>
</evidence>
<dbReference type="NCBIfam" id="TIGR01430">
    <property type="entry name" value="aden_deam"/>
    <property type="match status" value="1"/>
</dbReference>
<dbReference type="EC" id="3.5.4.2" evidence="7"/>
<dbReference type="InterPro" id="IPR006330">
    <property type="entry name" value="Ado/ade_deaminase"/>
</dbReference>
<dbReference type="InterPro" id="IPR001365">
    <property type="entry name" value="A_deaminase_dom"/>
</dbReference>
<evidence type="ECO:0000256" key="4">
    <source>
        <dbReference type="ARBA" id="ARBA00022801"/>
    </source>
</evidence>
<dbReference type="InterPro" id="IPR032466">
    <property type="entry name" value="Metal_Hydrolase"/>
</dbReference>
<protein>
    <submittedName>
        <fullName evidence="7">Adenine deaminase</fullName>
        <ecNumber evidence="7">3.5.4.2</ecNumber>
    </submittedName>
</protein>
<evidence type="ECO:0000259" key="6">
    <source>
        <dbReference type="Pfam" id="PF00962"/>
    </source>
</evidence>
<gene>
    <name evidence="7" type="ORF">PSJ8397_02165</name>
</gene>
<dbReference type="EMBL" id="FWFT01000003">
    <property type="protein sequence ID" value="SLN42696.1"/>
    <property type="molecule type" value="Genomic_DNA"/>
</dbReference>
<proteinExistence type="inferred from homology"/>
<dbReference type="OrthoDB" id="105475at2"/>
<evidence type="ECO:0000256" key="2">
    <source>
        <dbReference type="ARBA" id="ARBA00006676"/>
    </source>
</evidence>
<dbReference type="PANTHER" id="PTHR43114">
    <property type="entry name" value="ADENINE DEAMINASE"/>
    <property type="match status" value="1"/>
</dbReference>
<dbReference type="Gene3D" id="3.20.20.140">
    <property type="entry name" value="Metal-dependent hydrolases"/>
    <property type="match status" value="1"/>
</dbReference>
<dbReference type="GO" id="GO:0046872">
    <property type="term" value="F:metal ion binding"/>
    <property type="evidence" value="ECO:0007669"/>
    <property type="project" value="UniProtKB-KW"/>
</dbReference>
<keyword evidence="5" id="KW-0862">Zinc</keyword>
<dbReference type="Pfam" id="PF00962">
    <property type="entry name" value="A_deaminase"/>
    <property type="match status" value="1"/>
</dbReference>
<dbReference type="GO" id="GO:0000034">
    <property type="term" value="F:adenine deaminase activity"/>
    <property type="evidence" value="ECO:0007669"/>
    <property type="project" value="UniProtKB-EC"/>
</dbReference>
<organism evidence="7 8">
    <name type="scientific">Pseudooctadecabacter jejudonensis</name>
    <dbReference type="NCBI Taxonomy" id="1391910"/>
    <lineage>
        <taxon>Bacteria</taxon>
        <taxon>Pseudomonadati</taxon>
        <taxon>Pseudomonadota</taxon>
        <taxon>Alphaproteobacteria</taxon>
        <taxon>Rhodobacterales</taxon>
        <taxon>Paracoccaceae</taxon>
        <taxon>Pseudooctadecabacter</taxon>
    </lineage>
</organism>
<sequence length="330" mass="36200">MTLRSYPKVELHTHLEGCAPPALVRDLAREKNIPLQGVFDAEGHYTYDNFAQFLKVYEAVCTTLQTPQDFYRLTRAVLEDSASHGVVYQEVFLCPDFCGGGDLAAWRDYLAAMVQAASEAERDFGITARGIVTIVRHFGADQGKITARCAAETAGDFITGFGMGGAEDYGRAADYAYAFDMAREAGLRLTSHVGEWGGPDAVAETLRDLRVERIGHGINARHDADLMRRIVDEGIVLEVCPISNIVLRAIPPGTRHPIDQLREAGARVTVSTDDPPFFHTTMTAEFAYLADTYGWGPSDFDTLNQTALAAAFCDDTTREAIAKRLKPEAQ</sequence>
<name>A0A1Y5SKG0_9RHOB</name>
<dbReference type="NCBIfam" id="NF006848">
    <property type="entry name" value="PRK09358.1-3"/>
    <property type="match status" value="1"/>
</dbReference>
<comment type="cofactor">
    <cofactor evidence="1">
        <name>Zn(2+)</name>
        <dbReference type="ChEBI" id="CHEBI:29105"/>
    </cofactor>
</comment>
<dbReference type="PANTHER" id="PTHR43114:SF6">
    <property type="entry name" value="ADENINE DEAMINASE"/>
    <property type="match status" value="1"/>
</dbReference>